<feature type="region of interest" description="Disordered" evidence="1">
    <location>
        <begin position="68"/>
        <end position="87"/>
    </location>
</feature>
<dbReference type="AlphaFoldDB" id="W4FVT5"/>
<proteinExistence type="predicted"/>
<dbReference type="RefSeq" id="XP_009839827.1">
    <property type="nucleotide sequence ID" value="XM_009841525.1"/>
</dbReference>
<evidence type="ECO:0000256" key="1">
    <source>
        <dbReference type="SAM" id="MobiDB-lite"/>
    </source>
</evidence>
<protein>
    <submittedName>
        <fullName evidence="2">Uncharacterized protein</fullName>
    </submittedName>
</protein>
<evidence type="ECO:0000313" key="2">
    <source>
        <dbReference type="EMBL" id="ETV70763.1"/>
    </source>
</evidence>
<reference evidence="2" key="1">
    <citation type="submission" date="2013-12" db="EMBL/GenBank/DDBJ databases">
        <title>The Genome Sequence of Aphanomyces astaci APO3.</title>
        <authorList>
            <consortium name="The Broad Institute Genomics Platform"/>
            <person name="Russ C."/>
            <person name="Tyler B."/>
            <person name="van West P."/>
            <person name="Dieguez-Uribeondo J."/>
            <person name="Young S.K."/>
            <person name="Zeng Q."/>
            <person name="Gargeya S."/>
            <person name="Fitzgerald M."/>
            <person name="Abouelleil A."/>
            <person name="Alvarado L."/>
            <person name="Chapman S.B."/>
            <person name="Gainer-Dewar J."/>
            <person name="Goldberg J."/>
            <person name="Griggs A."/>
            <person name="Gujja S."/>
            <person name="Hansen M."/>
            <person name="Howarth C."/>
            <person name="Imamovic A."/>
            <person name="Ireland A."/>
            <person name="Larimer J."/>
            <person name="McCowan C."/>
            <person name="Murphy C."/>
            <person name="Pearson M."/>
            <person name="Poon T.W."/>
            <person name="Priest M."/>
            <person name="Roberts A."/>
            <person name="Saif S."/>
            <person name="Shea T."/>
            <person name="Sykes S."/>
            <person name="Wortman J."/>
            <person name="Nusbaum C."/>
            <person name="Birren B."/>
        </authorList>
    </citation>
    <scope>NUCLEOTIDE SEQUENCE [LARGE SCALE GENOMIC DNA]</scope>
    <source>
        <strain evidence="2">APO3</strain>
    </source>
</reference>
<organism evidence="2">
    <name type="scientific">Aphanomyces astaci</name>
    <name type="common">Crayfish plague agent</name>
    <dbReference type="NCBI Taxonomy" id="112090"/>
    <lineage>
        <taxon>Eukaryota</taxon>
        <taxon>Sar</taxon>
        <taxon>Stramenopiles</taxon>
        <taxon>Oomycota</taxon>
        <taxon>Saprolegniomycetes</taxon>
        <taxon>Saprolegniales</taxon>
        <taxon>Verrucalvaceae</taxon>
        <taxon>Aphanomyces</taxon>
    </lineage>
</organism>
<gene>
    <name evidence="2" type="ORF">H257_13849</name>
</gene>
<name>W4FVT5_APHAT</name>
<dbReference type="EMBL" id="KI913164">
    <property type="protein sequence ID" value="ETV70763.1"/>
    <property type="molecule type" value="Genomic_DNA"/>
</dbReference>
<accession>W4FVT5</accession>
<dbReference type="VEuPathDB" id="FungiDB:H257_13849"/>
<dbReference type="GeneID" id="20815845"/>
<sequence>MAMLPRGTLSSSVSSGIRLPPTVSSSLLSSPFLSFVVVVSVSPTLLFGVPEHDAVSVSWYRARRLRNTTTTSTSRRHATPAAPATAMARPSPAFNMSTKSLKLVDVVGRTCVTCSSGCAWKAAFCAGVWQTVTPWSTVIQLVMSPLSLTRPHVVSSKWSLGFSSKCKMYFPATCFSLSRLHVMCVTTEYTCGADGAPPSNFSKDTPTQWNSSHTFVRLYAANARYDAFASAPE</sequence>